<dbReference type="InterPro" id="IPR009413">
    <property type="entry name" value="Aegerolysin-typ"/>
</dbReference>
<evidence type="ECO:0000313" key="3">
    <source>
        <dbReference type="Proteomes" id="UP000027222"/>
    </source>
</evidence>
<organism evidence="2 3">
    <name type="scientific">Galerina marginata (strain CBS 339.88)</name>
    <dbReference type="NCBI Taxonomy" id="685588"/>
    <lineage>
        <taxon>Eukaryota</taxon>
        <taxon>Fungi</taxon>
        <taxon>Dikarya</taxon>
        <taxon>Basidiomycota</taxon>
        <taxon>Agaricomycotina</taxon>
        <taxon>Agaricomycetes</taxon>
        <taxon>Agaricomycetidae</taxon>
        <taxon>Agaricales</taxon>
        <taxon>Agaricineae</taxon>
        <taxon>Strophariaceae</taxon>
        <taxon>Galerina</taxon>
    </lineage>
</organism>
<dbReference type="OrthoDB" id="3011667at2759"/>
<evidence type="ECO:0000313" key="2">
    <source>
        <dbReference type="EMBL" id="KDR71454.1"/>
    </source>
</evidence>
<gene>
    <name evidence="2" type="ORF">GALMADRAFT_143727</name>
</gene>
<reference evidence="3" key="1">
    <citation type="journal article" date="2014" name="Proc. Natl. Acad. Sci. U.S.A.">
        <title>Extensive sampling of basidiomycete genomes demonstrates inadequacy of the white-rot/brown-rot paradigm for wood decay fungi.</title>
        <authorList>
            <person name="Riley R."/>
            <person name="Salamov A.A."/>
            <person name="Brown D.W."/>
            <person name="Nagy L.G."/>
            <person name="Floudas D."/>
            <person name="Held B.W."/>
            <person name="Levasseur A."/>
            <person name="Lombard V."/>
            <person name="Morin E."/>
            <person name="Otillar R."/>
            <person name="Lindquist E.A."/>
            <person name="Sun H."/>
            <person name="LaButti K.M."/>
            <person name="Schmutz J."/>
            <person name="Jabbour D."/>
            <person name="Luo H."/>
            <person name="Baker S.E."/>
            <person name="Pisabarro A.G."/>
            <person name="Walton J.D."/>
            <person name="Blanchette R.A."/>
            <person name="Henrissat B."/>
            <person name="Martin F."/>
            <person name="Cullen D."/>
            <person name="Hibbett D.S."/>
            <person name="Grigoriev I.V."/>
        </authorList>
    </citation>
    <scope>NUCLEOTIDE SEQUENCE [LARGE SCALE GENOMIC DNA]</scope>
    <source>
        <strain evidence="3">CBS 339.88</strain>
    </source>
</reference>
<comment type="similarity">
    <text evidence="1">Belongs to the aegerolysin family.</text>
</comment>
<dbReference type="Gene3D" id="2.60.270.50">
    <property type="match status" value="1"/>
</dbReference>
<dbReference type="Pfam" id="PF06355">
    <property type="entry name" value="Aegerolysin"/>
    <property type="match status" value="1"/>
</dbReference>
<dbReference type="HOGENOM" id="CLU_115909_3_1_1"/>
<protein>
    <submittedName>
        <fullName evidence="2">Uncharacterized protein</fullName>
    </submittedName>
</protein>
<dbReference type="Proteomes" id="UP000027222">
    <property type="component" value="Unassembled WGS sequence"/>
</dbReference>
<accession>A0A067SUW9</accession>
<name>A0A067SUW9_GALM3</name>
<sequence length="157" mass="17493">MKLPVFQKTQSLLQLYLFNSTTYCNMGESQWFQPVVRNRLSRAIVLANFTILYGKFYNINDAYNETASAQGTKVQSKGAHEWGHCGRESSPSGTEGSFGVHLEGSGEKIAEIYWSCPYIGSNVLEKRYIKSGYDISIEDFSVPSGALGNGKITIRED</sequence>
<dbReference type="GO" id="GO:0019836">
    <property type="term" value="P:symbiont-mediated hemolysis of host erythrocyte"/>
    <property type="evidence" value="ECO:0007669"/>
    <property type="project" value="InterPro"/>
</dbReference>
<dbReference type="AlphaFoldDB" id="A0A067SUW9"/>
<dbReference type="STRING" id="685588.A0A067SUW9"/>
<dbReference type="EMBL" id="KL142392">
    <property type="protein sequence ID" value="KDR71454.1"/>
    <property type="molecule type" value="Genomic_DNA"/>
</dbReference>
<keyword evidence="3" id="KW-1185">Reference proteome</keyword>
<proteinExistence type="inferred from homology"/>
<evidence type="ECO:0000256" key="1">
    <source>
        <dbReference type="ARBA" id="ARBA00010795"/>
    </source>
</evidence>